<dbReference type="PANTHER" id="PTHR21090:SF5">
    <property type="entry name" value="PENTAFUNCTIONAL AROM POLYPEPTIDE"/>
    <property type="match status" value="1"/>
</dbReference>
<keyword evidence="1" id="KW-0808">Transferase</keyword>
<dbReference type="PROSITE" id="PS00885">
    <property type="entry name" value="EPSP_SYNTHASE_2"/>
    <property type="match status" value="1"/>
</dbReference>
<gene>
    <name evidence="3" type="ORF">S12H4_43679</name>
</gene>
<comment type="caution">
    <text evidence="3">The sequence shown here is derived from an EMBL/GenBank/DDBJ whole genome shotgun (WGS) entry which is preliminary data.</text>
</comment>
<dbReference type="EMBL" id="BARW01026832">
    <property type="protein sequence ID" value="GAJ09788.1"/>
    <property type="molecule type" value="Genomic_DNA"/>
</dbReference>
<evidence type="ECO:0000256" key="1">
    <source>
        <dbReference type="ARBA" id="ARBA00022679"/>
    </source>
</evidence>
<feature type="domain" description="Enolpyruvate transferase" evidence="2">
    <location>
        <begin position="1"/>
        <end position="228"/>
    </location>
</feature>
<feature type="non-terminal residue" evidence="3">
    <location>
        <position position="230"/>
    </location>
</feature>
<proteinExistence type="predicted"/>
<name>X1TWR3_9ZZZZ</name>
<accession>X1TWR3</accession>
<evidence type="ECO:0000313" key="3">
    <source>
        <dbReference type="EMBL" id="GAJ09788.1"/>
    </source>
</evidence>
<dbReference type="InterPro" id="IPR036968">
    <property type="entry name" value="Enolpyruvate_Tfrase_sf"/>
</dbReference>
<dbReference type="SUPFAM" id="SSF55205">
    <property type="entry name" value="EPT/RTPC-like"/>
    <property type="match status" value="1"/>
</dbReference>
<dbReference type="GO" id="GO:0009423">
    <property type="term" value="P:chorismate biosynthetic process"/>
    <property type="evidence" value="ECO:0007669"/>
    <property type="project" value="TreeGrafter"/>
</dbReference>
<dbReference type="Gene3D" id="3.65.10.10">
    <property type="entry name" value="Enolpyruvate transferase domain"/>
    <property type="match status" value="2"/>
</dbReference>
<organism evidence="3">
    <name type="scientific">marine sediment metagenome</name>
    <dbReference type="NCBI Taxonomy" id="412755"/>
    <lineage>
        <taxon>unclassified sequences</taxon>
        <taxon>metagenomes</taxon>
        <taxon>ecological metagenomes</taxon>
    </lineage>
</organism>
<dbReference type="GO" id="GO:0003866">
    <property type="term" value="F:3-phosphoshikimate 1-carboxyvinyltransferase activity"/>
    <property type="evidence" value="ECO:0007669"/>
    <property type="project" value="TreeGrafter"/>
</dbReference>
<evidence type="ECO:0000259" key="2">
    <source>
        <dbReference type="Pfam" id="PF00275"/>
    </source>
</evidence>
<reference evidence="3" key="1">
    <citation type="journal article" date="2014" name="Front. Microbiol.">
        <title>High frequency of phylogenetically diverse reductive dehalogenase-homologous genes in deep subseafloor sedimentary metagenomes.</title>
        <authorList>
            <person name="Kawai M."/>
            <person name="Futagami T."/>
            <person name="Toyoda A."/>
            <person name="Takaki Y."/>
            <person name="Nishi S."/>
            <person name="Hori S."/>
            <person name="Arai W."/>
            <person name="Tsubouchi T."/>
            <person name="Morono Y."/>
            <person name="Uchiyama I."/>
            <person name="Ito T."/>
            <person name="Fujiyama A."/>
            <person name="Inagaki F."/>
            <person name="Takami H."/>
        </authorList>
    </citation>
    <scope>NUCLEOTIDE SEQUENCE</scope>
    <source>
        <strain evidence="3">Expedition CK06-06</strain>
    </source>
</reference>
<dbReference type="InterPro" id="IPR023193">
    <property type="entry name" value="EPSP_synthase_CS"/>
</dbReference>
<dbReference type="InterPro" id="IPR001986">
    <property type="entry name" value="Enolpyruvate_Tfrase_dom"/>
</dbReference>
<dbReference type="InterPro" id="IPR013792">
    <property type="entry name" value="RNA3'P_cycl/enolpyr_Trfase_a/b"/>
</dbReference>
<dbReference type="Pfam" id="PF00275">
    <property type="entry name" value="EPSP_synthase"/>
    <property type="match status" value="1"/>
</dbReference>
<dbReference type="AlphaFoldDB" id="X1TWR3"/>
<sequence>MGAEIWGRGGDSLAPLAIKGDQLRGIKYRLPVASAQLKSAILIAALFAQGETIVEEPAPSRDHTERLLRTMGAELESDGPKITLAPKSTPLLHLDLNIPGDISSAAFWLVAGAIHPNAKIQVMNTGINPTRMGIIEVLLDMGAKIQIERERIEGGEPVADLTVESSELVGRQIGGSIIPRLIDEIPLIAVAGCVARGTTVIRDAAELRVKETDRISATVKELSKAGGRHR</sequence>
<protein>
    <recommendedName>
        <fullName evidence="2">Enolpyruvate transferase domain-containing protein</fullName>
    </recommendedName>
</protein>
<dbReference type="PANTHER" id="PTHR21090">
    <property type="entry name" value="AROM/DEHYDROQUINATE SYNTHASE"/>
    <property type="match status" value="1"/>
</dbReference>